<gene>
    <name evidence="9" type="ORF">D3P05_06935</name>
</gene>
<dbReference type="SUPFAM" id="SSF50249">
    <property type="entry name" value="Nucleic acid-binding proteins"/>
    <property type="match status" value="6"/>
</dbReference>
<sequence length="559" mass="61560">MCAKATMEEFEALLNESFEIDTPEEGSVVKGKVIAIEAGQAIIDVGYKMEGRVDLKEFANPGEEAKIAVGDEVEVYLDRVENARGEASISREKARREEAWDRLERAYGDEERVEGAIFGRVKGGFTVDLGGAVAFLPGSQVDVRPVRDAGPLMGLKQPFQILKMDRRRGNIVVSRRAILEESRAEQRAEVIANLTEGQTVDGVVKNITEYGAFVDLGGVDGLLHVTDMAWRRVNHPSEILSIGETLKVQVIKINKDSHRISLGMKQLQADPWDTVGDKFPIGSVHQGRVTNITDYGAFVELEAGVEGLVHVSEMSWTKKNVHPGKIVSTSQEVDVMVLEIDEAKRRVSLGLKQTMRNPWEVFAETHPSGTVIEGEVKNITEFGLFIGLDGDIDGMVHLSDISWDARGEDAIQDFRKGDVVKAVVQDVDVEKERISLSIKALENEHMAEAVDGVKRGTIVTAQVTAIEDGGIEVEYNGVKSFIRRSDLARDRQDQRPERFQVGDKVDARVTNIDTKTRRLGLSIKAREIAEEKEAIDQYGSSDSGASLGDILGAALNRNN</sequence>
<dbReference type="EMBL" id="QZEW01000023">
    <property type="protein sequence ID" value="RJL18550.1"/>
    <property type="molecule type" value="Genomic_DNA"/>
</dbReference>
<keyword evidence="5 7" id="KW-0687">Ribonucleoprotein</keyword>
<organism evidence="9 10">
    <name type="scientific">Paracoccus siganidrum</name>
    <dbReference type="NCBI Taxonomy" id="1276757"/>
    <lineage>
        <taxon>Bacteria</taxon>
        <taxon>Pseudomonadati</taxon>
        <taxon>Pseudomonadota</taxon>
        <taxon>Alphaproteobacteria</taxon>
        <taxon>Rhodobacterales</taxon>
        <taxon>Paracoccaceae</taxon>
        <taxon>Paracoccus</taxon>
    </lineage>
</organism>
<dbReference type="NCBIfam" id="NF004955">
    <property type="entry name" value="PRK06299.1-5"/>
    <property type="match status" value="1"/>
</dbReference>
<comment type="similarity">
    <text evidence="1 7">Belongs to the bacterial ribosomal protein bS1 family.</text>
</comment>
<keyword evidence="2" id="KW-0677">Repeat</keyword>
<evidence type="ECO:0000256" key="7">
    <source>
        <dbReference type="PIRNR" id="PIRNR002111"/>
    </source>
</evidence>
<reference evidence="10" key="1">
    <citation type="submission" date="2018-09" db="EMBL/GenBank/DDBJ databases">
        <title>Paracoccus onubensis nov. sp. a moderate halophilic bacterium isolated from Gruta de las Maravillas (Aracena, Spain).</title>
        <authorList>
            <person name="Jurado V."/>
            <person name="Gutierrez-Patricio S."/>
            <person name="Gonzalez-Pimentel J.L."/>
            <person name="Miller A.Z."/>
            <person name="Laiz L."/>
            <person name="Saiz-Jimenez C."/>
        </authorList>
    </citation>
    <scope>NUCLEOTIDE SEQUENCE [LARGE SCALE GENOMIC DNA]</scope>
    <source>
        <strain evidence="10">DSM 26381</strain>
    </source>
</reference>
<dbReference type="CDD" id="cd05687">
    <property type="entry name" value="S1_RPS1_repeat_ec1_hs1"/>
    <property type="match status" value="1"/>
</dbReference>
<keyword evidence="10" id="KW-1185">Reference proteome</keyword>
<name>A0A419A908_9RHOB</name>
<dbReference type="CDD" id="cd04465">
    <property type="entry name" value="S1_RPS1_repeat_ec2_hs2"/>
    <property type="match status" value="1"/>
</dbReference>
<dbReference type="Gene3D" id="2.40.50.140">
    <property type="entry name" value="Nucleic acid-binding proteins"/>
    <property type="match status" value="5"/>
</dbReference>
<feature type="domain" description="S1 motif" evidence="8">
    <location>
        <begin position="456"/>
        <end position="524"/>
    </location>
</feature>
<dbReference type="Proteomes" id="UP000283587">
    <property type="component" value="Unassembled WGS sequence"/>
</dbReference>
<feature type="domain" description="S1 motif" evidence="8">
    <location>
        <begin position="369"/>
        <end position="439"/>
    </location>
</feature>
<dbReference type="GO" id="GO:0003735">
    <property type="term" value="F:structural constituent of ribosome"/>
    <property type="evidence" value="ECO:0007669"/>
    <property type="project" value="InterPro"/>
</dbReference>
<dbReference type="CDD" id="cd05691">
    <property type="entry name" value="S1_RPS1_repeat_ec6"/>
    <property type="match status" value="1"/>
</dbReference>
<dbReference type="PIRSF" id="PIRSF002111">
    <property type="entry name" value="RpsA"/>
    <property type="match status" value="1"/>
</dbReference>
<dbReference type="NCBIfam" id="TIGR00717">
    <property type="entry name" value="rpsA"/>
    <property type="match status" value="1"/>
</dbReference>
<keyword evidence="3 7" id="KW-0694">RNA-binding</keyword>
<dbReference type="PANTHER" id="PTHR10724:SF7">
    <property type="entry name" value="SMALL RIBOSOMAL SUBUNIT PROTEIN BS1C"/>
    <property type="match status" value="1"/>
</dbReference>
<feature type="domain" description="S1 motif" evidence="8">
    <location>
        <begin position="282"/>
        <end position="352"/>
    </location>
</feature>
<dbReference type="FunFam" id="2.40.50.140:FF:000011">
    <property type="entry name" value="30S ribosomal protein S1"/>
    <property type="match status" value="1"/>
</dbReference>
<dbReference type="Pfam" id="PF00575">
    <property type="entry name" value="S1"/>
    <property type="match status" value="6"/>
</dbReference>
<evidence type="ECO:0000256" key="5">
    <source>
        <dbReference type="ARBA" id="ARBA00023274"/>
    </source>
</evidence>
<dbReference type="PRINTS" id="PR00681">
    <property type="entry name" value="RIBOSOMALS1"/>
</dbReference>
<dbReference type="PROSITE" id="PS50126">
    <property type="entry name" value="S1"/>
    <property type="match status" value="6"/>
</dbReference>
<dbReference type="RefSeq" id="WP_119897450.1">
    <property type="nucleotide sequence ID" value="NZ_QNRC01000008.1"/>
</dbReference>
<dbReference type="OrthoDB" id="9804077at2"/>
<dbReference type="GO" id="GO:0003729">
    <property type="term" value="F:mRNA binding"/>
    <property type="evidence" value="ECO:0007669"/>
    <property type="project" value="TreeGrafter"/>
</dbReference>
<evidence type="ECO:0000259" key="8">
    <source>
        <dbReference type="PROSITE" id="PS50126"/>
    </source>
</evidence>
<dbReference type="AlphaFoldDB" id="A0A419A908"/>
<dbReference type="FunFam" id="2.40.50.140:FF:000018">
    <property type="entry name" value="30S ribosomal protein S1"/>
    <property type="match status" value="1"/>
</dbReference>
<evidence type="ECO:0000313" key="9">
    <source>
        <dbReference type="EMBL" id="RJL18550.1"/>
    </source>
</evidence>
<comment type="caution">
    <text evidence="9">The sequence shown here is derived from an EMBL/GenBank/DDBJ whole genome shotgun (WGS) entry which is preliminary data.</text>
</comment>
<dbReference type="InterPro" id="IPR050437">
    <property type="entry name" value="Ribos_protein_bS1-like"/>
</dbReference>
<evidence type="ECO:0000256" key="4">
    <source>
        <dbReference type="ARBA" id="ARBA00022980"/>
    </source>
</evidence>
<dbReference type="CDD" id="cd05688">
    <property type="entry name" value="S1_RPS1_repeat_ec3"/>
    <property type="match status" value="1"/>
</dbReference>
<dbReference type="PANTHER" id="PTHR10724">
    <property type="entry name" value="30S RIBOSOMAL PROTEIN S1"/>
    <property type="match status" value="1"/>
</dbReference>
<evidence type="ECO:0000256" key="1">
    <source>
        <dbReference type="ARBA" id="ARBA00006767"/>
    </source>
</evidence>
<feature type="domain" description="S1 motif" evidence="8">
    <location>
        <begin position="26"/>
        <end position="92"/>
    </location>
</feature>
<dbReference type="GO" id="GO:0022627">
    <property type="term" value="C:cytosolic small ribosomal subunit"/>
    <property type="evidence" value="ECO:0007669"/>
    <property type="project" value="TreeGrafter"/>
</dbReference>
<dbReference type="InterPro" id="IPR035104">
    <property type="entry name" value="Ribosomal_protein_S1-like"/>
</dbReference>
<dbReference type="SMART" id="SM00316">
    <property type="entry name" value="S1"/>
    <property type="match status" value="6"/>
</dbReference>
<dbReference type="NCBIfam" id="NF004952">
    <property type="entry name" value="PRK06299.1-2"/>
    <property type="match status" value="1"/>
</dbReference>
<comment type="function">
    <text evidence="6 7">Binds mRNA; thus facilitating recognition of the initiation point. It is needed to translate mRNA with a short Shine-Dalgarno (SD) purine-rich sequence.</text>
</comment>
<feature type="domain" description="S1 motif" evidence="8">
    <location>
        <begin position="197"/>
        <end position="265"/>
    </location>
</feature>
<dbReference type="GO" id="GO:0006412">
    <property type="term" value="P:translation"/>
    <property type="evidence" value="ECO:0007669"/>
    <property type="project" value="InterPro"/>
</dbReference>
<evidence type="ECO:0000256" key="2">
    <source>
        <dbReference type="ARBA" id="ARBA00022737"/>
    </source>
</evidence>
<dbReference type="InterPro" id="IPR012340">
    <property type="entry name" value="NA-bd_OB-fold"/>
</dbReference>
<keyword evidence="4 7" id="KW-0689">Ribosomal protein</keyword>
<evidence type="ECO:0000256" key="3">
    <source>
        <dbReference type="ARBA" id="ARBA00022884"/>
    </source>
</evidence>
<dbReference type="InterPro" id="IPR003029">
    <property type="entry name" value="S1_domain"/>
</dbReference>
<protein>
    <recommendedName>
        <fullName evidence="7">30S ribosomal protein S1</fullName>
    </recommendedName>
</protein>
<accession>A0A419A908</accession>
<proteinExistence type="inferred from homology"/>
<dbReference type="InterPro" id="IPR000110">
    <property type="entry name" value="Ribosomal_bS1"/>
</dbReference>
<evidence type="ECO:0000256" key="6">
    <source>
        <dbReference type="ARBA" id="ARBA00025604"/>
    </source>
</evidence>
<feature type="domain" description="S1 motif" evidence="8">
    <location>
        <begin position="110"/>
        <end position="176"/>
    </location>
</feature>
<evidence type="ECO:0000313" key="10">
    <source>
        <dbReference type="Proteomes" id="UP000283587"/>
    </source>
</evidence>